<dbReference type="EMBL" id="CP087830">
    <property type="protein sequence ID" value="UZA03140.1"/>
    <property type="molecule type" value="Genomic_DNA"/>
</dbReference>
<dbReference type="GeneID" id="77187273"/>
<gene>
    <name evidence="2" type="ORF">LP092_14620</name>
    <name evidence="3" type="ORF">LP129_00755</name>
</gene>
<evidence type="ECO:0000313" key="5">
    <source>
        <dbReference type="Proteomes" id="UP001163632"/>
    </source>
</evidence>
<evidence type="ECO:0000313" key="4">
    <source>
        <dbReference type="Proteomes" id="UP001163283"/>
    </source>
</evidence>
<feature type="transmembrane region" description="Helical" evidence="1">
    <location>
        <begin position="12"/>
        <end position="35"/>
    </location>
</feature>
<evidence type="ECO:0000313" key="2">
    <source>
        <dbReference type="EMBL" id="UZA03140.1"/>
    </source>
</evidence>
<feature type="transmembrane region" description="Helical" evidence="1">
    <location>
        <begin position="240"/>
        <end position="259"/>
    </location>
</feature>
<dbReference type="AlphaFoldDB" id="A0AAQ2Q8M3"/>
<dbReference type="EMBL" id="CP087781">
    <property type="protein sequence ID" value="UZA51733.1"/>
    <property type="molecule type" value="Genomic_DNA"/>
</dbReference>
<dbReference type="Proteomes" id="UP001163283">
    <property type="component" value="Chromosome"/>
</dbReference>
<accession>A0AAQ2Q8M3</accession>
<keyword evidence="1" id="KW-0472">Membrane</keyword>
<evidence type="ECO:0000313" key="3">
    <source>
        <dbReference type="EMBL" id="UZA51733.1"/>
    </source>
</evidence>
<dbReference type="RefSeq" id="WP_078274748.1">
    <property type="nucleotide sequence ID" value="NZ_CP030241.1"/>
</dbReference>
<name>A0AAQ2Q8M3_MORBO</name>
<protein>
    <submittedName>
        <fullName evidence="3">Uncharacterized protein</fullName>
    </submittedName>
</protein>
<feature type="transmembrane region" description="Helical" evidence="1">
    <location>
        <begin position="41"/>
        <end position="60"/>
    </location>
</feature>
<keyword evidence="5" id="KW-1185">Reference proteome</keyword>
<evidence type="ECO:0000256" key="1">
    <source>
        <dbReference type="SAM" id="Phobius"/>
    </source>
</evidence>
<sequence>MKFTPNPHMLKVVCIASLVSVFLMLGINAIIFGRLYIHNPLLTFSIYAGAFILTILSFWLYAQRRIQILEHLAFKVLIIIIVELGLSMNSYQNIMNNQNATSERSKIKNEIALLDTELVATIKSHNNRIHDIQQNLNHIVLNTCQEWQKDRELGKLAGLNLLTIDINDPPSSIHDINISNLGLVCSKGAVQTKIDDLNQFKKSVINLKTQKNTLTLQESNIQNQNSQSHSQSLRLFIKDYGLEIILSAVFLFFIQHLLLNPAIKKIRYQSSKDDPAFSRDELLSLLLTPNKQYDIRIAQEYQKTHFLLKPFKSKPLSSSDYLRNKLFLKINQKDHQHLMDLLHCSIYDFSNKCQIAKDEEILQLVEFGILDENELPEVVIYKFDQRFFGHYLSFNTRLKGG</sequence>
<keyword evidence="1" id="KW-1133">Transmembrane helix</keyword>
<proteinExistence type="predicted"/>
<dbReference type="Proteomes" id="UP001163632">
    <property type="component" value="Chromosome"/>
</dbReference>
<keyword evidence="1" id="KW-0812">Transmembrane</keyword>
<organism evidence="3 4">
    <name type="scientific">Moraxella bovis</name>
    <dbReference type="NCBI Taxonomy" id="476"/>
    <lineage>
        <taxon>Bacteria</taxon>
        <taxon>Pseudomonadati</taxon>
        <taxon>Pseudomonadota</taxon>
        <taxon>Gammaproteobacteria</taxon>
        <taxon>Moraxellales</taxon>
        <taxon>Moraxellaceae</taxon>
        <taxon>Moraxella</taxon>
    </lineage>
</organism>
<dbReference type="KEGG" id="mboi:DQF64_00310"/>
<reference evidence="3 4" key="1">
    <citation type="journal article" date="2022" name="BMC Microbiol.">
        <title>Whole genome sequencing of Moraxella bovis strains from North America reveals two genotypes with different genetic determinants.</title>
        <authorList>
            <person name="Wynn E.L."/>
            <person name="Hille M.M."/>
            <person name="Loy J.D."/>
            <person name="Schuller G."/>
            <person name="Kuhn K.L."/>
            <person name="Dickey A.M."/>
            <person name="Bono J.L."/>
            <person name="Clawson M.L."/>
        </authorList>
    </citation>
    <scope>NUCLEOTIDE SEQUENCE [LARGE SCALE GENOMIC DNA]</scope>
    <source>
        <strain evidence="2">SAM102599</strain>
        <strain evidence="3 4">SAM57978</strain>
    </source>
</reference>